<dbReference type="InParanoid" id="A0A263D3F8"/>
<evidence type="ECO:0000256" key="4">
    <source>
        <dbReference type="ARBA" id="ARBA00023016"/>
    </source>
</evidence>
<dbReference type="Pfam" id="PF00012">
    <property type="entry name" value="HSP70"/>
    <property type="match status" value="1"/>
</dbReference>
<dbReference type="RefSeq" id="WP_094863226.1">
    <property type="nucleotide sequence ID" value="NZ_NKYE01000007.1"/>
</dbReference>
<dbReference type="PROSITE" id="PS01036">
    <property type="entry name" value="HSP70_3"/>
    <property type="match status" value="1"/>
</dbReference>
<proteinExistence type="inferred from homology"/>
<dbReference type="InterPro" id="IPR043129">
    <property type="entry name" value="ATPase_NBD"/>
</dbReference>
<sequence>MRELAVDFGTSNTVAAVRSSPGAAPSLLTFDGWPVLPSTVWLADDGSIVVGREAERQARLDPARYEPNPKQRIDDGQVLLGSTPVEVTELIAAVLGRVAAEAERQLGGPPETVVLTHPAGWRQTRRDALAHAARRAGWQCELRLVAEPVAAATHFTRSGAVGEPQVGQAIAVFDMGGGTTDIAVLQRTPAGWHLLAEAGIPDFGGRDVDHLLHEHVRTTLSREHAESTTELWDELRRPSTPAMRRSSRTLADDIRAGKEALSSYPQTDIPLPPPLPDAHVTRRELEDLVRPGLERSITLLATTVAGVDLRAVFLVGGATRMPLVAQLINERVGVLPVAVDSPECSVALGAGNVADADDTRQLTAPMPFPPTTPQSFPAYPGQQAVHQPTPPQPFPAQRTWQTPPAKRPKWPYTVAAAAVLVVAATVTAVTVASSSGEERLGGQPSPSPSSSARPSTSTGPTSSSARVTTTEPKPDNSLAFGNDMELLGFAGGAVDRALGCVNAIGTSGIGDTVGARSHVRCQYRGTDGADYFANFLSGDTQEACEAYTQMLHAEPGSKWSDPMFWRGGGLFEITSDGPRATIYWQYSTGTPCGFFGPREDAQVPVLDLHRQWNASVGLEI</sequence>
<comment type="caution">
    <text evidence="7">The sequence shown here is derived from an EMBL/GenBank/DDBJ whole genome shotgun (WGS) entry which is preliminary data.</text>
</comment>
<dbReference type="InterPro" id="IPR013126">
    <property type="entry name" value="Hsp_70_fam"/>
</dbReference>
<dbReference type="PRINTS" id="PR00301">
    <property type="entry name" value="HEATSHOCK70"/>
</dbReference>
<feature type="region of interest" description="Disordered" evidence="6">
    <location>
        <begin position="367"/>
        <end position="406"/>
    </location>
</feature>
<protein>
    <submittedName>
        <fullName evidence="7">Molecular chaperone Hsp70</fullName>
    </submittedName>
</protein>
<evidence type="ECO:0000313" key="7">
    <source>
        <dbReference type="EMBL" id="OZM72749.1"/>
    </source>
</evidence>
<feature type="compositionally biased region" description="Low complexity" evidence="6">
    <location>
        <begin position="448"/>
        <end position="466"/>
    </location>
</feature>
<evidence type="ECO:0000256" key="5">
    <source>
        <dbReference type="ARBA" id="ARBA00023186"/>
    </source>
</evidence>
<dbReference type="GO" id="GO:0140662">
    <property type="term" value="F:ATP-dependent protein folding chaperone"/>
    <property type="evidence" value="ECO:0007669"/>
    <property type="project" value="InterPro"/>
</dbReference>
<keyword evidence="8" id="KW-1185">Reference proteome</keyword>
<dbReference type="EMBL" id="NKYE01000007">
    <property type="protein sequence ID" value="OZM72749.1"/>
    <property type="molecule type" value="Genomic_DNA"/>
</dbReference>
<keyword evidence="4" id="KW-0346">Stress response</keyword>
<dbReference type="PANTHER" id="PTHR42749:SF1">
    <property type="entry name" value="CELL SHAPE-DETERMINING PROTEIN MREB"/>
    <property type="match status" value="1"/>
</dbReference>
<dbReference type="PANTHER" id="PTHR42749">
    <property type="entry name" value="CELL SHAPE-DETERMINING PROTEIN MREB"/>
    <property type="match status" value="1"/>
</dbReference>
<dbReference type="AlphaFoldDB" id="A0A263D3F8"/>
<evidence type="ECO:0000256" key="3">
    <source>
        <dbReference type="ARBA" id="ARBA00022840"/>
    </source>
</evidence>
<dbReference type="GO" id="GO:0005524">
    <property type="term" value="F:ATP binding"/>
    <property type="evidence" value="ECO:0007669"/>
    <property type="project" value="UniProtKB-KW"/>
</dbReference>
<comment type="similarity">
    <text evidence="1">Belongs to the heat shock protein 70 family.</text>
</comment>
<accession>A0A263D3F8</accession>
<keyword evidence="2" id="KW-0547">Nucleotide-binding</keyword>
<evidence type="ECO:0000256" key="1">
    <source>
        <dbReference type="ARBA" id="ARBA00007381"/>
    </source>
</evidence>
<organism evidence="7 8">
    <name type="scientific">Amycolatopsis antarctica</name>
    <dbReference type="NCBI Taxonomy" id="1854586"/>
    <lineage>
        <taxon>Bacteria</taxon>
        <taxon>Bacillati</taxon>
        <taxon>Actinomycetota</taxon>
        <taxon>Actinomycetes</taxon>
        <taxon>Pseudonocardiales</taxon>
        <taxon>Pseudonocardiaceae</taxon>
        <taxon>Amycolatopsis</taxon>
    </lineage>
</organism>
<dbReference type="Proteomes" id="UP000242444">
    <property type="component" value="Unassembled WGS sequence"/>
</dbReference>
<evidence type="ECO:0000313" key="8">
    <source>
        <dbReference type="Proteomes" id="UP000242444"/>
    </source>
</evidence>
<feature type="region of interest" description="Disordered" evidence="6">
    <location>
        <begin position="432"/>
        <end position="479"/>
    </location>
</feature>
<evidence type="ECO:0000256" key="2">
    <source>
        <dbReference type="ARBA" id="ARBA00022741"/>
    </source>
</evidence>
<keyword evidence="3" id="KW-0067">ATP-binding</keyword>
<name>A0A263D3F8_9PSEU</name>
<evidence type="ECO:0000256" key="6">
    <source>
        <dbReference type="SAM" id="MobiDB-lite"/>
    </source>
</evidence>
<dbReference type="SUPFAM" id="SSF53067">
    <property type="entry name" value="Actin-like ATPase domain"/>
    <property type="match status" value="2"/>
</dbReference>
<dbReference type="OrthoDB" id="3333926at2"/>
<reference evidence="7 8" key="1">
    <citation type="submission" date="2017-07" db="EMBL/GenBank/DDBJ databases">
        <title>Amycolatopsis antarcticus sp. nov., isolated from the surface of an Antarcticus brown macroalga.</title>
        <authorList>
            <person name="Wang J."/>
            <person name="Leiva S."/>
            <person name="Huang J."/>
            <person name="Huang Y."/>
        </authorList>
    </citation>
    <scope>NUCLEOTIDE SEQUENCE [LARGE SCALE GENOMIC DNA]</scope>
    <source>
        <strain evidence="7 8">AU-G6</strain>
    </source>
</reference>
<dbReference type="Gene3D" id="3.90.640.10">
    <property type="entry name" value="Actin, Chain A, domain 4"/>
    <property type="match status" value="1"/>
</dbReference>
<dbReference type="Gene3D" id="3.30.420.40">
    <property type="match status" value="2"/>
</dbReference>
<keyword evidence="5" id="KW-0143">Chaperone</keyword>
<gene>
    <name evidence="7" type="ORF">CFN78_14120</name>
</gene>
<dbReference type="InterPro" id="IPR018181">
    <property type="entry name" value="Heat_shock_70_CS"/>
</dbReference>